<keyword evidence="3" id="KW-1185">Reference proteome</keyword>
<sequence>MVVISRRIYARRSRIGLDMVNAVSVPILMIHQVIMSMQEIISIAEKIDTENRKRQILLFLSALLSLIPIGGEVIGEVISAINGLASIGRSIALADEASIVGMGLYSVFDDTPSAPFLICGYILSADALTDAVKVNKAA</sequence>
<evidence type="ECO:0000313" key="2">
    <source>
        <dbReference type="EMBL" id="CRL19081.1"/>
    </source>
</evidence>
<evidence type="ECO:0000313" key="3">
    <source>
        <dbReference type="Proteomes" id="UP000053732"/>
    </source>
</evidence>
<dbReference type="AlphaFoldDB" id="A0A0G4NYE5"/>
<organism evidence="2 3">
    <name type="scientific">Penicillium camemberti (strain FM 013)</name>
    <dbReference type="NCBI Taxonomy" id="1429867"/>
    <lineage>
        <taxon>Eukaryota</taxon>
        <taxon>Fungi</taxon>
        <taxon>Dikarya</taxon>
        <taxon>Ascomycota</taxon>
        <taxon>Pezizomycotina</taxon>
        <taxon>Eurotiomycetes</taxon>
        <taxon>Eurotiomycetidae</taxon>
        <taxon>Eurotiales</taxon>
        <taxon>Aspergillaceae</taxon>
        <taxon>Penicillium</taxon>
    </lineage>
</organism>
<gene>
    <name evidence="2" type="ORF">PCAMFM013_S002g000951</name>
</gene>
<keyword evidence="1" id="KW-0472">Membrane</keyword>
<dbReference type="STRING" id="1429867.A0A0G4NYE5"/>
<evidence type="ECO:0000256" key="1">
    <source>
        <dbReference type="SAM" id="Phobius"/>
    </source>
</evidence>
<keyword evidence="1" id="KW-1133">Transmembrane helix</keyword>
<feature type="transmembrane region" description="Helical" evidence="1">
    <location>
        <begin position="56"/>
        <end position="81"/>
    </location>
</feature>
<keyword evidence="1" id="KW-0812">Transmembrane</keyword>
<accession>A0A0G4NYE5</accession>
<dbReference type="EMBL" id="HG793135">
    <property type="protein sequence ID" value="CRL19081.1"/>
    <property type="molecule type" value="Genomic_DNA"/>
</dbReference>
<proteinExistence type="predicted"/>
<name>A0A0G4NYE5_PENC3</name>
<protein>
    <submittedName>
        <fullName evidence="2">Str. FM013</fullName>
    </submittedName>
</protein>
<reference evidence="2 3" key="1">
    <citation type="journal article" date="2014" name="Nat. Commun.">
        <title>Multiple recent horizontal transfers of a large genomic region in cheese making fungi.</title>
        <authorList>
            <person name="Cheeseman K."/>
            <person name="Ropars J."/>
            <person name="Renault P."/>
            <person name="Dupont J."/>
            <person name="Gouzy J."/>
            <person name="Branca A."/>
            <person name="Abraham A.L."/>
            <person name="Ceppi M."/>
            <person name="Conseiller E."/>
            <person name="Debuchy R."/>
            <person name="Malagnac F."/>
            <person name="Goarin A."/>
            <person name="Silar P."/>
            <person name="Lacoste S."/>
            <person name="Sallet E."/>
            <person name="Bensimon A."/>
            <person name="Giraud T."/>
            <person name="Brygoo Y."/>
        </authorList>
    </citation>
    <scope>NUCLEOTIDE SEQUENCE [LARGE SCALE GENOMIC DNA]</scope>
    <source>
        <strain evidence="3">FM 013</strain>
    </source>
</reference>
<dbReference type="Proteomes" id="UP000053732">
    <property type="component" value="Unassembled WGS sequence"/>
</dbReference>